<gene>
    <name evidence="2" type="ORF">ASPACDRAFT_43837</name>
</gene>
<organism evidence="2 3">
    <name type="scientific">Aspergillus aculeatus (strain ATCC 16872 / CBS 172.66 / WB 5094)</name>
    <dbReference type="NCBI Taxonomy" id="690307"/>
    <lineage>
        <taxon>Eukaryota</taxon>
        <taxon>Fungi</taxon>
        <taxon>Dikarya</taxon>
        <taxon>Ascomycota</taxon>
        <taxon>Pezizomycotina</taxon>
        <taxon>Eurotiomycetes</taxon>
        <taxon>Eurotiomycetidae</taxon>
        <taxon>Eurotiales</taxon>
        <taxon>Aspergillaceae</taxon>
        <taxon>Aspergillus</taxon>
        <taxon>Aspergillus subgen. Circumdati</taxon>
    </lineage>
</organism>
<dbReference type="PANTHER" id="PTHR38123">
    <property type="entry name" value="CELL WALL SERINE-THREONINE-RICH GALACTOMANNOPROTEIN MP1 (AFU_ORTHOLOGUE AFUA_4G03240)"/>
    <property type="match status" value="1"/>
</dbReference>
<proteinExistence type="predicted"/>
<keyword evidence="1" id="KW-0732">Signal</keyword>
<dbReference type="Proteomes" id="UP000184546">
    <property type="component" value="Unassembled WGS sequence"/>
</dbReference>
<dbReference type="PANTHER" id="PTHR38123:SF3">
    <property type="entry name" value="ANTIGENIC CELL WALL GALACTOMANNOPROTEIN"/>
    <property type="match status" value="1"/>
</dbReference>
<evidence type="ECO:0000313" key="2">
    <source>
        <dbReference type="EMBL" id="OJJ99175.1"/>
    </source>
</evidence>
<dbReference type="OMA" id="HTSIQGP"/>
<dbReference type="GO" id="GO:0005576">
    <property type="term" value="C:extracellular region"/>
    <property type="evidence" value="ECO:0007669"/>
    <property type="project" value="TreeGrafter"/>
</dbReference>
<name>A0A1L9WSM4_ASPA1</name>
<dbReference type="RefSeq" id="XP_020055515.1">
    <property type="nucleotide sequence ID" value="XM_020201329.1"/>
</dbReference>
<evidence type="ECO:0000313" key="3">
    <source>
        <dbReference type="Proteomes" id="UP000184546"/>
    </source>
</evidence>
<dbReference type="OrthoDB" id="4416978at2759"/>
<dbReference type="EMBL" id="KV878978">
    <property type="protein sequence ID" value="OJJ99175.1"/>
    <property type="molecule type" value="Genomic_DNA"/>
</dbReference>
<dbReference type="InterPro" id="IPR021054">
    <property type="entry name" value="Cell_wall_mannoprotein_1"/>
</dbReference>
<feature type="chain" id="PRO_5013177268" evidence="1">
    <location>
        <begin position="26"/>
        <end position="177"/>
    </location>
</feature>
<feature type="signal peptide" evidence="1">
    <location>
        <begin position="1"/>
        <end position="25"/>
    </location>
</feature>
<reference evidence="3" key="1">
    <citation type="journal article" date="2017" name="Genome Biol.">
        <title>Comparative genomics reveals high biological diversity and specific adaptations in the industrially and medically important fungal genus Aspergillus.</title>
        <authorList>
            <person name="de Vries R.P."/>
            <person name="Riley R."/>
            <person name="Wiebenga A."/>
            <person name="Aguilar-Osorio G."/>
            <person name="Amillis S."/>
            <person name="Uchima C.A."/>
            <person name="Anderluh G."/>
            <person name="Asadollahi M."/>
            <person name="Askin M."/>
            <person name="Barry K."/>
            <person name="Battaglia E."/>
            <person name="Bayram O."/>
            <person name="Benocci T."/>
            <person name="Braus-Stromeyer S.A."/>
            <person name="Caldana C."/>
            <person name="Canovas D."/>
            <person name="Cerqueira G.C."/>
            <person name="Chen F."/>
            <person name="Chen W."/>
            <person name="Choi C."/>
            <person name="Clum A."/>
            <person name="Dos Santos R.A."/>
            <person name="Damasio A.R."/>
            <person name="Diallinas G."/>
            <person name="Emri T."/>
            <person name="Fekete E."/>
            <person name="Flipphi M."/>
            <person name="Freyberg S."/>
            <person name="Gallo A."/>
            <person name="Gournas C."/>
            <person name="Habgood R."/>
            <person name="Hainaut M."/>
            <person name="Harispe M.L."/>
            <person name="Henrissat B."/>
            <person name="Hilden K.S."/>
            <person name="Hope R."/>
            <person name="Hossain A."/>
            <person name="Karabika E."/>
            <person name="Karaffa L."/>
            <person name="Karanyi Z."/>
            <person name="Krasevec N."/>
            <person name="Kuo A."/>
            <person name="Kusch H."/>
            <person name="LaButti K."/>
            <person name="Lagendijk E.L."/>
            <person name="Lapidus A."/>
            <person name="Levasseur A."/>
            <person name="Lindquist E."/>
            <person name="Lipzen A."/>
            <person name="Logrieco A.F."/>
            <person name="MacCabe A."/>
            <person name="Maekelae M.R."/>
            <person name="Malavazi I."/>
            <person name="Melin P."/>
            <person name="Meyer V."/>
            <person name="Mielnichuk N."/>
            <person name="Miskei M."/>
            <person name="Molnar A.P."/>
            <person name="Mule G."/>
            <person name="Ngan C.Y."/>
            <person name="Orejas M."/>
            <person name="Orosz E."/>
            <person name="Ouedraogo J.P."/>
            <person name="Overkamp K.M."/>
            <person name="Park H.-S."/>
            <person name="Perrone G."/>
            <person name="Piumi F."/>
            <person name="Punt P.J."/>
            <person name="Ram A.F."/>
            <person name="Ramon A."/>
            <person name="Rauscher S."/>
            <person name="Record E."/>
            <person name="Riano-Pachon D.M."/>
            <person name="Robert V."/>
            <person name="Roehrig J."/>
            <person name="Ruller R."/>
            <person name="Salamov A."/>
            <person name="Salih N.S."/>
            <person name="Samson R.A."/>
            <person name="Sandor E."/>
            <person name="Sanguinetti M."/>
            <person name="Schuetze T."/>
            <person name="Sepcic K."/>
            <person name="Shelest E."/>
            <person name="Sherlock G."/>
            <person name="Sophianopoulou V."/>
            <person name="Squina F.M."/>
            <person name="Sun H."/>
            <person name="Susca A."/>
            <person name="Todd R.B."/>
            <person name="Tsang A."/>
            <person name="Unkles S.E."/>
            <person name="van de Wiele N."/>
            <person name="van Rossen-Uffink D."/>
            <person name="Oliveira J.V."/>
            <person name="Vesth T.C."/>
            <person name="Visser J."/>
            <person name="Yu J.-H."/>
            <person name="Zhou M."/>
            <person name="Andersen M.R."/>
            <person name="Archer D.B."/>
            <person name="Baker S.E."/>
            <person name="Benoit I."/>
            <person name="Brakhage A.A."/>
            <person name="Braus G.H."/>
            <person name="Fischer R."/>
            <person name="Frisvad J.C."/>
            <person name="Goldman G.H."/>
            <person name="Houbraken J."/>
            <person name="Oakley B."/>
            <person name="Pocsi I."/>
            <person name="Scazzocchio C."/>
            <person name="Seiboth B."/>
            <person name="vanKuyk P.A."/>
            <person name="Wortman J."/>
            <person name="Dyer P.S."/>
            <person name="Grigoriev I.V."/>
        </authorList>
    </citation>
    <scope>NUCLEOTIDE SEQUENCE [LARGE SCALE GENOMIC DNA]</scope>
    <source>
        <strain evidence="3">ATCC 16872 / CBS 172.66 / WB 5094</strain>
    </source>
</reference>
<dbReference type="GeneID" id="30975143"/>
<dbReference type="Pfam" id="PF12296">
    <property type="entry name" value="HsbA"/>
    <property type="match status" value="1"/>
</dbReference>
<keyword evidence="3" id="KW-1185">Reference proteome</keyword>
<dbReference type="VEuPathDB" id="FungiDB:ASPACDRAFT_43837"/>
<evidence type="ECO:0000256" key="1">
    <source>
        <dbReference type="SAM" id="SignalP"/>
    </source>
</evidence>
<protein>
    <submittedName>
        <fullName evidence="2">Uncharacterized protein</fullName>
    </submittedName>
</protein>
<accession>A0A1L9WSM4</accession>
<dbReference type="AlphaFoldDB" id="A0A1L9WSM4"/>
<sequence>MYIAASARWFCFLTWICAVVHPASAKDAPTVIAGMNNLRQSVDSAQAVFNGYDGGWMSSWELARAVWDVYAQTKSARGEWDSAPAFKDDEVPDILVAYHSMRQSVADTLGAAGSKGSMYDKSGVRLMAVAIMQMFENERSSFQEAARAKIPEAFHDDIAGPVANLGNEFQSAMKALA</sequence>